<feature type="compositionally biased region" description="Acidic residues" evidence="1">
    <location>
        <begin position="956"/>
        <end position="965"/>
    </location>
</feature>
<feature type="compositionally biased region" description="Basic and acidic residues" evidence="1">
    <location>
        <begin position="356"/>
        <end position="370"/>
    </location>
</feature>
<organism evidence="2 3">
    <name type="scientific">Favolaschia claudopus</name>
    <dbReference type="NCBI Taxonomy" id="2862362"/>
    <lineage>
        <taxon>Eukaryota</taxon>
        <taxon>Fungi</taxon>
        <taxon>Dikarya</taxon>
        <taxon>Basidiomycota</taxon>
        <taxon>Agaricomycotina</taxon>
        <taxon>Agaricomycetes</taxon>
        <taxon>Agaricomycetidae</taxon>
        <taxon>Agaricales</taxon>
        <taxon>Marasmiineae</taxon>
        <taxon>Mycenaceae</taxon>
        <taxon>Favolaschia</taxon>
    </lineage>
</organism>
<dbReference type="PANTHER" id="PTHR28122:SF1">
    <property type="entry name" value="E3 UBIQUITIN-PROTEIN LIGASE SUBSTRATE RECEPTOR MMS22"/>
    <property type="match status" value="1"/>
</dbReference>
<feature type="compositionally biased region" description="Basic residues" evidence="1">
    <location>
        <begin position="371"/>
        <end position="381"/>
    </location>
</feature>
<feature type="compositionally biased region" description="Polar residues" evidence="1">
    <location>
        <begin position="444"/>
        <end position="453"/>
    </location>
</feature>
<dbReference type="GO" id="GO:0005634">
    <property type="term" value="C:nucleus"/>
    <property type="evidence" value="ECO:0007669"/>
    <property type="project" value="InterPro"/>
</dbReference>
<feature type="compositionally biased region" description="Basic residues" evidence="1">
    <location>
        <begin position="912"/>
        <end position="926"/>
    </location>
</feature>
<dbReference type="PANTHER" id="PTHR28122">
    <property type="entry name" value="E3 UBIQUITIN-PROTEIN LIGASE SUBSTRATE RECEPTOR MMS22"/>
    <property type="match status" value="1"/>
</dbReference>
<comment type="caution">
    <text evidence="2">The sequence shown here is derived from an EMBL/GenBank/DDBJ whole genome shotgun (WGS) entry which is preliminary data.</text>
</comment>
<feature type="compositionally biased region" description="Low complexity" evidence="1">
    <location>
        <begin position="70"/>
        <end position="88"/>
    </location>
</feature>
<feature type="region of interest" description="Disordered" evidence="1">
    <location>
        <begin position="1"/>
        <end position="619"/>
    </location>
</feature>
<feature type="region of interest" description="Disordered" evidence="1">
    <location>
        <begin position="686"/>
        <end position="831"/>
    </location>
</feature>
<dbReference type="GO" id="GO:0035361">
    <property type="term" value="C:Cul8-RING ubiquitin ligase complex"/>
    <property type="evidence" value="ECO:0007669"/>
    <property type="project" value="TreeGrafter"/>
</dbReference>
<evidence type="ECO:0000256" key="1">
    <source>
        <dbReference type="SAM" id="MobiDB-lite"/>
    </source>
</evidence>
<accession>A0AAW0BYJ9</accession>
<evidence type="ECO:0000313" key="3">
    <source>
        <dbReference type="Proteomes" id="UP001362999"/>
    </source>
</evidence>
<feature type="compositionally biased region" description="Polar residues" evidence="1">
    <location>
        <begin position="689"/>
        <end position="704"/>
    </location>
</feature>
<dbReference type="GO" id="GO:0031297">
    <property type="term" value="P:replication fork processing"/>
    <property type="evidence" value="ECO:0007669"/>
    <property type="project" value="InterPro"/>
</dbReference>
<feature type="compositionally biased region" description="Low complexity" evidence="1">
    <location>
        <begin position="423"/>
        <end position="443"/>
    </location>
</feature>
<feature type="region of interest" description="Disordered" evidence="1">
    <location>
        <begin position="882"/>
        <end position="971"/>
    </location>
</feature>
<evidence type="ECO:0000313" key="2">
    <source>
        <dbReference type="EMBL" id="KAK7031346.1"/>
    </source>
</evidence>
<dbReference type="EMBL" id="JAWWNJ010000024">
    <property type="protein sequence ID" value="KAK7031346.1"/>
    <property type="molecule type" value="Genomic_DNA"/>
</dbReference>
<feature type="compositionally biased region" description="Basic and acidic residues" evidence="1">
    <location>
        <begin position="577"/>
        <end position="592"/>
    </location>
</feature>
<dbReference type="Proteomes" id="UP001362999">
    <property type="component" value="Unassembled WGS sequence"/>
</dbReference>
<dbReference type="Pfam" id="PF09462">
    <property type="entry name" value="Mus7"/>
    <property type="match status" value="1"/>
</dbReference>
<reference evidence="2 3" key="1">
    <citation type="journal article" date="2024" name="J Genomics">
        <title>Draft genome sequencing and assembly of Favolaschia claudopus CIRM-BRFM 2984 isolated from oak limbs.</title>
        <authorList>
            <person name="Navarro D."/>
            <person name="Drula E."/>
            <person name="Chaduli D."/>
            <person name="Cazenave R."/>
            <person name="Ahrendt S."/>
            <person name="Wang J."/>
            <person name="Lipzen A."/>
            <person name="Daum C."/>
            <person name="Barry K."/>
            <person name="Grigoriev I.V."/>
            <person name="Favel A."/>
            <person name="Rosso M.N."/>
            <person name="Martin F."/>
        </authorList>
    </citation>
    <scope>NUCLEOTIDE SEQUENCE [LARGE SCALE GENOMIC DNA]</scope>
    <source>
        <strain evidence="2 3">CIRM-BRFM 2984</strain>
    </source>
</reference>
<feature type="compositionally biased region" description="Basic residues" evidence="1">
    <location>
        <begin position="320"/>
        <end position="329"/>
    </location>
</feature>
<proteinExistence type="predicted"/>
<name>A0AAW0BYJ9_9AGAR</name>
<feature type="compositionally biased region" description="Basic and acidic residues" evidence="1">
    <location>
        <begin position="814"/>
        <end position="831"/>
    </location>
</feature>
<keyword evidence="3" id="KW-1185">Reference proteome</keyword>
<dbReference type="GO" id="GO:0000724">
    <property type="term" value="P:double-strand break repair via homologous recombination"/>
    <property type="evidence" value="ECO:0007669"/>
    <property type="project" value="TreeGrafter"/>
</dbReference>
<feature type="compositionally biased region" description="Basic and acidic residues" evidence="1">
    <location>
        <begin position="785"/>
        <end position="795"/>
    </location>
</feature>
<feature type="compositionally biased region" description="Acidic residues" evidence="1">
    <location>
        <begin position="297"/>
        <end position="315"/>
    </location>
</feature>
<protein>
    <submittedName>
        <fullName evidence="2">Protein mms22</fullName>
    </submittedName>
</protein>
<gene>
    <name evidence="2" type="ORF">R3P38DRAFT_2922985</name>
</gene>
<dbReference type="InterPro" id="IPR019021">
    <property type="entry name" value="Mms22"/>
</dbReference>
<feature type="compositionally biased region" description="Basic and acidic residues" evidence="1">
    <location>
        <begin position="250"/>
        <end position="266"/>
    </location>
</feature>
<feature type="compositionally biased region" description="Acidic residues" evidence="1">
    <location>
        <begin position="1"/>
        <end position="14"/>
    </location>
</feature>
<feature type="compositionally biased region" description="Basic residues" evidence="1">
    <location>
        <begin position="30"/>
        <end position="41"/>
    </location>
</feature>
<feature type="compositionally biased region" description="Polar residues" evidence="1">
    <location>
        <begin position="131"/>
        <end position="142"/>
    </location>
</feature>
<sequence>MDDYVETSDPEELEDLRRLRPPVIRPPSRNSRHSPRKRPKLHHEYSDTMPRTPIRSPSYSSHEAPSPQFRSTSPASLTSGSSRRASSLVVTPPVSDVRQHSVTLSPDNSQEDPLLLKPSRASHVASPHVRTPSSSPLFSQSDFADPPSPVKAAPSHPSTPAQSRDSRSPSADPVLLFTPPQHSLGGGADTEDEENQVSLPAVDSPPSPLTPSHSERSLSPDGDASPRPPPTSNKPDAGAEFVRSIAGGRQLRDRQEHQKKPYQADKRRYRMLMKGLPEAIVPAERSPKRRRGHDRYEEDEDVQTQELQDAEYESESEGKRTKRARKRSKDRSPSNDWIQVPSLPSDDDEDGSIAATRKEAHKMQEKQKRERKEKHRRKKAKAFPLQPSDDPDREQHASRRSPLPRSNVRMGSPEPQTPHRSRTSSPLELRPSSPKSPSPLASPTHSAQNTRSISPPDFIRHDSDVDMDMPNTFSPPPDSPSAQIGDHQSPIVISENESDDPNPTQQDEAPEELTAAEKKHRARLRALSRMYPAFMRDQMMKGGELSKPKRRPQPASSSSESEEDQEQPLLPGQTRARIADRPRDLHEIKGDTESSEDEQATVESRKMADSDDEPPFIDSDVQVVWPGRKSRAQEFIWDSDEEDGCDGRIDDERIEAYLREAPVRGSGLQEKDMIDWMLDNTAFIGGARQRTTQAKVAKTTQSSRGSKKPKISITVGGARRERQTKLPFVKTSKRRQGGDRRRTQSPPRSAASDRRPRAPVHQTVLIIERTRSRSPRHRSPSMSPERNEMYDDERSPSTPRRTSALRESVPRVQDPADMRKAQRKQRDKERKEFIKMQGIWINIAAQGSRIVGQPCKASSSAKVLSKAVSIVPDRGFHEALAPIKSHKARVHRGPSGSKSVSTRIESAPRSAVKQRKPRPKKVHRPGRPPSPVSMDDEPEQHGSEGPEEAAVQSSAQDEDVDEDPEPNSYSDTEQHFLLDFGIPVAFRITFSMQTYIGNFQLKQLIDPPAQTVRPGYYSAQGFDLGPNISTQEFPDILDNICARFLEYATGLPQPDSQEQDREWSKIASIVCQLLSFLPADEALKTAVQTRVLWLTSKMREADMTPASMDASTFSICWFAVELAVRAGFTLPESRPRPKDSVNPLKEACGVLVEYLMKYGLEKGMEPLGSEATIDGSTLPHRAFEMWLGLWYIGLKYRHPASTNPVHPLWGLVQTTLQARPVHAKSPLEASEQAWRVIFTLSALSQICASECMTRYVSAPPAPPACWDMVVYALQQIDLEANDEIDQTMSESALDHRDRYIRCVVERCCLLWSRWQWGLQETSPVISQLIKVFQSRKFTNLRNEATEFPDFLRLNDWTLLSRPIHTETTFVLFLKLVYQTLLVSPSKSTKFLSLLAPVGHLPWSKAHPPSLRELSQLYNRFSIFAIGIAVNPKGHAQWIQRARKYVLFKDVDATARTAYIRGLMYLSIVMIQRDVPLDESVSWLEEMVTVLLDEYKHQSGSKNVIVGIHALVVAARNIIRSYKGIDPPRYPDPRLLLSLERILRDSSLVKANNASAHIVPRLIRSFLAVRTLAVPEPRFPTIVMEPESQDEYAALAFDDDLIAALDQEDKPEYLVKDGSLCKLLDENIYWLLYRQLVEYVRINKLSKSFKKNDRISVDIASLTECWLGCGSIVIQNGKKSWSEFLGPYTRSSWPILDAFGQRRMDFLVYSNILKLDPMSYLTLKETFLVVFFEAVISWHTTTEDSYISLLLCVDGLQHPLLRGVPWDADAQKELTSNVDILNGRLPLITAILENLSVCLDESEPCEEDNAKYIGYCIKMFSAMKNVHSELAKSKAAQQSYTNWCSKIVKACQSRPIIEGEDRLRQWMDWGAGLSVV</sequence>